<keyword evidence="15" id="KW-1185">Reference proteome</keyword>
<accession>A0A9J2PUE4</accession>
<dbReference type="GO" id="GO:0015280">
    <property type="term" value="F:ligand-gated sodium channel activity"/>
    <property type="evidence" value="ECO:0007669"/>
    <property type="project" value="TreeGrafter"/>
</dbReference>
<dbReference type="PANTHER" id="PTHR11690">
    <property type="entry name" value="AMILORIDE-SENSITIVE SODIUM CHANNEL-RELATED"/>
    <property type="match status" value="1"/>
</dbReference>
<keyword evidence="9 14" id="KW-0472">Membrane</keyword>
<evidence type="ECO:0000256" key="7">
    <source>
        <dbReference type="ARBA" id="ARBA00023053"/>
    </source>
</evidence>
<evidence type="ECO:0000256" key="4">
    <source>
        <dbReference type="ARBA" id="ARBA00022461"/>
    </source>
</evidence>
<keyword evidence="4 13" id="KW-0894">Sodium channel</keyword>
<evidence type="ECO:0000256" key="3">
    <source>
        <dbReference type="ARBA" id="ARBA00022448"/>
    </source>
</evidence>
<keyword evidence="5 13" id="KW-0812">Transmembrane</keyword>
<evidence type="ECO:0000256" key="14">
    <source>
        <dbReference type="SAM" id="Phobius"/>
    </source>
</evidence>
<keyword evidence="6 14" id="KW-1133">Transmembrane helix</keyword>
<dbReference type="InterPro" id="IPR001873">
    <property type="entry name" value="ENaC"/>
</dbReference>
<evidence type="ECO:0000256" key="2">
    <source>
        <dbReference type="ARBA" id="ARBA00007193"/>
    </source>
</evidence>
<keyword evidence="8 13" id="KW-0406">Ion transport</keyword>
<proteinExistence type="inferred from homology"/>
<keyword evidence="11 13" id="KW-0739">Sodium transport</keyword>
<dbReference type="PANTHER" id="PTHR11690:SF244">
    <property type="entry name" value="DEGENERIN LIKE"/>
    <property type="match status" value="1"/>
</dbReference>
<name>A0A9J2PUE4_ASCLU</name>
<protein>
    <submittedName>
        <fullName evidence="16">Amiloride-sensitive sodium channel</fullName>
    </submittedName>
</protein>
<keyword evidence="12 13" id="KW-0407">Ion channel</keyword>
<evidence type="ECO:0000256" key="8">
    <source>
        <dbReference type="ARBA" id="ARBA00023065"/>
    </source>
</evidence>
<evidence type="ECO:0000256" key="6">
    <source>
        <dbReference type="ARBA" id="ARBA00022989"/>
    </source>
</evidence>
<organism evidence="15 16">
    <name type="scientific">Ascaris lumbricoides</name>
    <name type="common">Giant roundworm</name>
    <dbReference type="NCBI Taxonomy" id="6252"/>
    <lineage>
        <taxon>Eukaryota</taxon>
        <taxon>Metazoa</taxon>
        <taxon>Ecdysozoa</taxon>
        <taxon>Nematoda</taxon>
        <taxon>Chromadorea</taxon>
        <taxon>Rhabditida</taxon>
        <taxon>Spirurina</taxon>
        <taxon>Ascaridomorpha</taxon>
        <taxon>Ascaridoidea</taxon>
        <taxon>Ascarididae</taxon>
        <taxon>Ascaris</taxon>
    </lineage>
</organism>
<sequence length="479" mass="54454">MLYERNHQKSVKQSETLRENRTDCHLRGKRYKCAITLVYFSASDGTNLMATKVIVKDDSDSEDNSFILFRDNTTFHGVRDLLISQSLPMQLVWVTLIALALVSAIQGAYMIFSEYIAHPVVVSYFIQEAGRRLALPDIVICPFNRYNRSYLEELNISNGLAQYLELSYPSPMLHSFQIRQYTETVANIDRFDFELETLLKKLGNISFTQFIKMSTLDCSAFFENKAICDNLTETMSSAGKCFRIPGADQASPFKQIHPSKEGDGFGYGARFVIKLPNHLYNPGVNQMLNDGIAVKLAERSRGIDQDLTFIPSGVHAIMPLSATKYEFMNDPPRYMCEENADPTYSRVWCFEVCLTQASEDACNCSLAAATVLRKPSICTTKQFFHCFATQLFSDNNTHIVEQCKAQCKPPCSYWQFQKTVSYAHFPAKHTRFFVENDSEWESLQNTIILEVFYTSLDFTVIKHMVAMTPSSFIAQIGGE</sequence>
<evidence type="ECO:0000256" key="5">
    <source>
        <dbReference type="ARBA" id="ARBA00022692"/>
    </source>
</evidence>
<evidence type="ECO:0000256" key="10">
    <source>
        <dbReference type="ARBA" id="ARBA00023180"/>
    </source>
</evidence>
<keyword evidence="10" id="KW-0325">Glycoprotein</keyword>
<reference evidence="16" key="1">
    <citation type="submission" date="2023-03" db="UniProtKB">
        <authorList>
            <consortium name="WormBaseParasite"/>
        </authorList>
    </citation>
    <scope>IDENTIFICATION</scope>
</reference>
<evidence type="ECO:0000256" key="9">
    <source>
        <dbReference type="ARBA" id="ARBA00023136"/>
    </source>
</evidence>
<dbReference type="AlphaFoldDB" id="A0A9J2PUE4"/>
<dbReference type="WBParaSite" id="ALUE_0001317101-mRNA-1">
    <property type="protein sequence ID" value="ALUE_0001317101-mRNA-1"/>
    <property type="gene ID" value="ALUE_0001317101"/>
</dbReference>
<evidence type="ECO:0000313" key="16">
    <source>
        <dbReference type="WBParaSite" id="ALUE_0001317101-mRNA-1"/>
    </source>
</evidence>
<dbReference type="Pfam" id="PF00858">
    <property type="entry name" value="ASC"/>
    <property type="match status" value="1"/>
</dbReference>
<evidence type="ECO:0000256" key="12">
    <source>
        <dbReference type="ARBA" id="ARBA00023303"/>
    </source>
</evidence>
<evidence type="ECO:0000256" key="1">
    <source>
        <dbReference type="ARBA" id="ARBA00004141"/>
    </source>
</evidence>
<evidence type="ECO:0000313" key="15">
    <source>
        <dbReference type="Proteomes" id="UP000036681"/>
    </source>
</evidence>
<keyword evidence="3 13" id="KW-0813">Transport</keyword>
<comment type="subcellular location">
    <subcellularLocation>
        <location evidence="1">Membrane</location>
        <topology evidence="1">Multi-pass membrane protein</topology>
    </subcellularLocation>
</comment>
<dbReference type="PRINTS" id="PR01078">
    <property type="entry name" value="AMINACHANNEL"/>
</dbReference>
<evidence type="ECO:0000256" key="13">
    <source>
        <dbReference type="RuleBase" id="RU000679"/>
    </source>
</evidence>
<feature type="transmembrane region" description="Helical" evidence="14">
    <location>
        <begin position="91"/>
        <end position="112"/>
    </location>
</feature>
<dbReference type="Proteomes" id="UP000036681">
    <property type="component" value="Unplaced"/>
</dbReference>
<evidence type="ECO:0000256" key="11">
    <source>
        <dbReference type="ARBA" id="ARBA00023201"/>
    </source>
</evidence>
<dbReference type="GO" id="GO:0005886">
    <property type="term" value="C:plasma membrane"/>
    <property type="evidence" value="ECO:0007669"/>
    <property type="project" value="TreeGrafter"/>
</dbReference>
<keyword evidence="7" id="KW-0915">Sodium</keyword>
<comment type="similarity">
    <text evidence="2 13">Belongs to the amiloride-sensitive sodium channel (TC 1.A.6) family.</text>
</comment>